<dbReference type="EMBL" id="MHIK01000016">
    <property type="protein sequence ID" value="OGY52129.1"/>
    <property type="molecule type" value="Genomic_DNA"/>
</dbReference>
<accession>A0A1G1YIK8</accession>
<dbReference type="PANTHER" id="PTHR46986:SF1">
    <property type="entry name" value="ENDORIBONUCLEASE YBEY, CHLOROPLASTIC"/>
    <property type="match status" value="1"/>
</dbReference>
<dbReference type="InterPro" id="IPR002036">
    <property type="entry name" value="YbeY"/>
</dbReference>
<comment type="cofactor">
    <cofactor evidence="7">
        <name>Zn(2+)</name>
        <dbReference type="ChEBI" id="CHEBI:29105"/>
    </cofactor>
    <text evidence="7">Binds 1 zinc ion.</text>
</comment>
<evidence type="ECO:0000313" key="8">
    <source>
        <dbReference type="EMBL" id="OGY52129.1"/>
    </source>
</evidence>
<comment type="function">
    <text evidence="7">Single strand-specific metallo-endoribonuclease involved in late-stage 70S ribosome quality control and in maturation of the 3' terminus of the 16S rRNA.</text>
</comment>
<dbReference type="SUPFAM" id="SSF55486">
    <property type="entry name" value="Metalloproteases ('zincins'), catalytic domain"/>
    <property type="match status" value="1"/>
</dbReference>
<dbReference type="InterPro" id="IPR020549">
    <property type="entry name" value="YbeY_CS"/>
</dbReference>
<protein>
    <recommendedName>
        <fullName evidence="7">Endoribonuclease YbeY</fullName>
        <ecNumber evidence="7">3.1.-.-</ecNumber>
    </recommendedName>
</protein>
<evidence type="ECO:0000313" key="9">
    <source>
        <dbReference type="Proteomes" id="UP000178501"/>
    </source>
</evidence>
<dbReference type="PROSITE" id="PS01306">
    <property type="entry name" value="UPF0054"/>
    <property type="match status" value="1"/>
</dbReference>
<evidence type="ECO:0000256" key="2">
    <source>
        <dbReference type="ARBA" id="ARBA00022722"/>
    </source>
</evidence>
<evidence type="ECO:0000256" key="7">
    <source>
        <dbReference type="HAMAP-Rule" id="MF_00009"/>
    </source>
</evidence>
<dbReference type="GO" id="GO:0005737">
    <property type="term" value="C:cytoplasm"/>
    <property type="evidence" value="ECO:0007669"/>
    <property type="project" value="UniProtKB-SubCell"/>
</dbReference>
<comment type="caution">
    <text evidence="8">The sequence shown here is derived from an EMBL/GenBank/DDBJ whole genome shotgun (WGS) entry which is preliminary data.</text>
</comment>
<keyword evidence="7" id="KW-0690">Ribosome biogenesis</keyword>
<evidence type="ECO:0000256" key="1">
    <source>
        <dbReference type="ARBA" id="ARBA00010875"/>
    </source>
</evidence>
<name>A0A1G1YIK8_9BACT</name>
<keyword evidence="6 7" id="KW-0862">Zinc</keyword>
<organism evidence="8 9">
    <name type="scientific">Candidatus Buchananbacteria bacterium RIFCSPHIGHO2_02_FULL_45_11b</name>
    <dbReference type="NCBI Taxonomy" id="1797541"/>
    <lineage>
        <taxon>Bacteria</taxon>
        <taxon>Candidatus Buchananiibacteriota</taxon>
    </lineage>
</organism>
<dbReference type="GO" id="GO:0006364">
    <property type="term" value="P:rRNA processing"/>
    <property type="evidence" value="ECO:0007669"/>
    <property type="project" value="UniProtKB-UniRule"/>
</dbReference>
<keyword evidence="7" id="KW-0963">Cytoplasm</keyword>
<dbReference type="Gene3D" id="3.40.390.30">
    <property type="entry name" value="Metalloproteases ('zincins'), catalytic domain"/>
    <property type="match status" value="1"/>
</dbReference>
<dbReference type="GO" id="GO:0004521">
    <property type="term" value="F:RNA endonuclease activity"/>
    <property type="evidence" value="ECO:0007669"/>
    <property type="project" value="UniProtKB-UniRule"/>
</dbReference>
<feature type="binding site" evidence="7">
    <location>
        <position position="122"/>
    </location>
    <ligand>
        <name>Zn(2+)</name>
        <dbReference type="ChEBI" id="CHEBI:29105"/>
        <note>catalytic</note>
    </ligand>
</feature>
<keyword evidence="5 7" id="KW-0378">Hydrolase</keyword>
<dbReference type="EC" id="3.1.-.-" evidence="7"/>
<keyword evidence="7" id="KW-0698">rRNA processing</keyword>
<gene>
    <name evidence="7" type="primary">ybeY</name>
    <name evidence="8" type="ORF">A3J65_04350</name>
</gene>
<feature type="binding site" evidence="7">
    <location>
        <position position="112"/>
    </location>
    <ligand>
        <name>Zn(2+)</name>
        <dbReference type="ChEBI" id="CHEBI:29105"/>
        <note>catalytic</note>
    </ligand>
</feature>
<dbReference type="GO" id="GO:0004222">
    <property type="term" value="F:metalloendopeptidase activity"/>
    <property type="evidence" value="ECO:0007669"/>
    <property type="project" value="InterPro"/>
</dbReference>
<comment type="similarity">
    <text evidence="1 7">Belongs to the endoribonuclease YbeY family.</text>
</comment>
<evidence type="ECO:0000256" key="6">
    <source>
        <dbReference type="ARBA" id="ARBA00022833"/>
    </source>
</evidence>
<dbReference type="GO" id="GO:0008270">
    <property type="term" value="F:zinc ion binding"/>
    <property type="evidence" value="ECO:0007669"/>
    <property type="project" value="UniProtKB-UniRule"/>
</dbReference>
<evidence type="ECO:0000256" key="5">
    <source>
        <dbReference type="ARBA" id="ARBA00022801"/>
    </source>
</evidence>
<keyword evidence="2 7" id="KW-0540">Nuclease</keyword>
<dbReference type="Pfam" id="PF02130">
    <property type="entry name" value="YbeY"/>
    <property type="match status" value="1"/>
</dbReference>
<comment type="subcellular location">
    <subcellularLocation>
        <location evidence="7">Cytoplasm</location>
    </subcellularLocation>
</comment>
<reference evidence="8 9" key="1">
    <citation type="journal article" date="2016" name="Nat. Commun.">
        <title>Thousands of microbial genomes shed light on interconnected biogeochemical processes in an aquifer system.</title>
        <authorList>
            <person name="Anantharaman K."/>
            <person name="Brown C.T."/>
            <person name="Hug L.A."/>
            <person name="Sharon I."/>
            <person name="Castelle C.J."/>
            <person name="Probst A.J."/>
            <person name="Thomas B.C."/>
            <person name="Singh A."/>
            <person name="Wilkins M.J."/>
            <person name="Karaoz U."/>
            <person name="Brodie E.L."/>
            <person name="Williams K.H."/>
            <person name="Hubbard S.S."/>
            <person name="Banfield J.F."/>
        </authorList>
    </citation>
    <scope>NUCLEOTIDE SEQUENCE [LARGE SCALE GENOMIC DNA]</scope>
</reference>
<evidence type="ECO:0000256" key="3">
    <source>
        <dbReference type="ARBA" id="ARBA00022723"/>
    </source>
</evidence>
<dbReference type="Proteomes" id="UP000178501">
    <property type="component" value="Unassembled WGS sequence"/>
</dbReference>
<feature type="binding site" evidence="7">
    <location>
        <position position="116"/>
    </location>
    <ligand>
        <name>Zn(2+)</name>
        <dbReference type="ChEBI" id="CHEBI:29105"/>
        <note>catalytic</note>
    </ligand>
</feature>
<evidence type="ECO:0000256" key="4">
    <source>
        <dbReference type="ARBA" id="ARBA00022759"/>
    </source>
</evidence>
<keyword evidence="4 7" id="KW-0255">Endonuclease</keyword>
<dbReference type="NCBIfam" id="TIGR00043">
    <property type="entry name" value="rRNA maturation RNase YbeY"/>
    <property type="match status" value="1"/>
</dbReference>
<sequence length="142" mass="16010">MIRFDVNQQAGKKIPLSIWQNWLKNIEKTLKIKKNVEVSLALVSNKAIKDLNARYRGKNQVTDVLSFKEEKSGPASQAGYLGEIIICYPQAEKQAKAAGHSVQREIEVLLVHGFLHLLGHDHKRAEEAAKMDKLQVKILGKK</sequence>
<dbReference type="AlphaFoldDB" id="A0A1G1YIK8"/>
<dbReference type="PANTHER" id="PTHR46986">
    <property type="entry name" value="ENDORIBONUCLEASE YBEY, CHLOROPLASTIC"/>
    <property type="match status" value="1"/>
</dbReference>
<keyword evidence="3 7" id="KW-0479">Metal-binding</keyword>
<dbReference type="InterPro" id="IPR023091">
    <property type="entry name" value="MetalPrtase_cat_dom_sf_prd"/>
</dbReference>
<proteinExistence type="inferred from homology"/>
<dbReference type="HAMAP" id="MF_00009">
    <property type="entry name" value="Endoribonucl_YbeY"/>
    <property type="match status" value="1"/>
</dbReference>